<protein>
    <submittedName>
        <fullName evidence="1">Alpha/beta-hydrolase</fullName>
    </submittedName>
</protein>
<name>A0ACB6RB36_9PLEO</name>
<accession>A0ACB6RB36</accession>
<reference evidence="1" key="1">
    <citation type="journal article" date="2020" name="Stud. Mycol.">
        <title>101 Dothideomycetes genomes: a test case for predicting lifestyles and emergence of pathogens.</title>
        <authorList>
            <person name="Haridas S."/>
            <person name="Albert R."/>
            <person name="Binder M."/>
            <person name="Bloem J."/>
            <person name="Labutti K."/>
            <person name="Salamov A."/>
            <person name="Andreopoulos B."/>
            <person name="Baker S."/>
            <person name="Barry K."/>
            <person name="Bills G."/>
            <person name="Bluhm B."/>
            <person name="Cannon C."/>
            <person name="Castanera R."/>
            <person name="Culley D."/>
            <person name="Daum C."/>
            <person name="Ezra D."/>
            <person name="Gonzalez J."/>
            <person name="Henrissat B."/>
            <person name="Kuo A."/>
            <person name="Liang C."/>
            <person name="Lipzen A."/>
            <person name="Lutzoni F."/>
            <person name="Magnuson J."/>
            <person name="Mondo S."/>
            <person name="Nolan M."/>
            <person name="Ohm R."/>
            <person name="Pangilinan J."/>
            <person name="Park H.-J."/>
            <person name="Ramirez L."/>
            <person name="Alfaro M."/>
            <person name="Sun H."/>
            <person name="Tritt A."/>
            <person name="Yoshinaga Y."/>
            <person name="Zwiers L.-H."/>
            <person name="Turgeon B."/>
            <person name="Goodwin S."/>
            <person name="Spatafora J."/>
            <person name="Crous P."/>
            <person name="Grigoriev I."/>
        </authorList>
    </citation>
    <scope>NUCLEOTIDE SEQUENCE</scope>
    <source>
        <strain evidence="1">ATCC 200398</strain>
    </source>
</reference>
<proteinExistence type="predicted"/>
<keyword evidence="2" id="KW-1185">Reference proteome</keyword>
<evidence type="ECO:0000313" key="1">
    <source>
        <dbReference type="EMBL" id="KAF2475686.1"/>
    </source>
</evidence>
<gene>
    <name evidence="1" type="ORF">BDR25DRAFT_278282</name>
</gene>
<evidence type="ECO:0000313" key="2">
    <source>
        <dbReference type="Proteomes" id="UP000799755"/>
    </source>
</evidence>
<organism evidence="1 2">
    <name type="scientific">Lindgomyces ingoldianus</name>
    <dbReference type="NCBI Taxonomy" id="673940"/>
    <lineage>
        <taxon>Eukaryota</taxon>
        <taxon>Fungi</taxon>
        <taxon>Dikarya</taxon>
        <taxon>Ascomycota</taxon>
        <taxon>Pezizomycotina</taxon>
        <taxon>Dothideomycetes</taxon>
        <taxon>Pleosporomycetidae</taxon>
        <taxon>Pleosporales</taxon>
        <taxon>Lindgomycetaceae</taxon>
        <taxon>Lindgomyces</taxon>
    </lineage>
</organism>
<dbReference type="Proteomes" id="UP000799755">
    <property type="component" value="Unassembled WGS sequence"/>
</dbReference>
<sequence>MANPPTIVFIPGSFCPPFFYDDSIQKPIVSRGYEMHVLQYPSIGYKPNSLPTMADDAAFISAEVAKVADEGKDIVLVAHSYGGIPASESVKGLSKADRKKAGKKGGVVRLAYMTALVPLVGGNAVGLLADVPNEPEYIKDGWMYHVDFNTSAELIFSDLPLEQGIALAKSFLKHSSASFVGELTYPGYKDAPVSYLFCEGDKCVPPAVQQAMIDMVEKESCNKVDVTRINADHVPNQSAPARVVDWIIKCVEKSK</sequence>
<dbReference type="EMBL" id="MU003495">
    <property type="protein sequence ID" value="KAF2475686.1"/>
    <property type="molecule type" value="Genomic_DNA"/>
</dbReference>
<comment type="caution">
    <text evidence="1">The sequence shown here is derived from an EMBL/GenBank/DDBJ whole genome shotgun (WGS) entry which is preliminary data.</text>
</comment>